<dbReference type="STRING" id="3916.A0A1S3T9P9"/>
<dbReference type="FunFam" id="1.10.510.10:FF:000043">
    <property type="entry name" value="probable serine/threonine-protein kinase At1g54610"/>
    <property type="match status" value="1"/>
</dbReference>
<protein>
    <submittedName>
        <fullName evidence="11">Probable serine/threonine-protein kinase At1g54610</fullName>
    </submittedName>
</protein>
<dbReference type="InterPro" id="IPR008271">
    <property type="entry name" value="Ser/Thr_kinase_AS"/>
</dbReference>
<evidence type="ECO:0000313" key="10">
    <source>
        <dbReference type="Proteomes" id="UP000087766"/>
    </source>
</evidence>
<name>A0A1S3T9P9_VIGRR</name>
<dbReference type="Gene3D" id="1.10.510.10">
    <property type="entry name" value="Transferase(Phosphotransferase) domain 1"/>
    <property type="match status" value="1"/>
</dbReference>
<comment type="similarity">
    <text evidence="1">Belongs to the protein kinase superfamily. CMGC Ser/Thr protein kinase family. CDC2/CDKX subfamily.</text>
</comment>
<dbReference type="GeneID" id="106753205"/>
<feature type="region of interest" description="Disordered" evidence="8">
    <location>
        <begin position="503"/>
        <end position="532"/>
    </location>
</feature>
<dbReference type="PANTHER" id="PTHR24056:SF358">
    <property type="entry name" value="PROTEIN KINASE DOMAIN-CONTAINING PROTEIN"/>
    <property type="match status" value="1"/>
</dbReference>
<dbReference type="OrthoDB" id="28397at2759"/>
<feature type="region of interest" description="Disordered" evidence="8">
    <location>
        <begin position="1"/>
        <end position="25"/>
    </location>
</feature>
<evidence type="ECO:0000256" key="5">
    <source>
        <dbReference type="ARBA" id="ARBA00022777"/>
    </source>
</evidence>
<evidence type="ECO:0000256" key="6">
    <source>
        <dbReference type="ARBA" id="ARBA00022840"/>
    </source>
</evidence>
<evidence type="ECO:0000313" key="11">
    <source>
        <dbReference type="RefSeq" id="XP_014490488.1"/>
    </source>
</evidence>
<feature type="binding site" evidence="7">
    <location>
        <position position="123"/>
    </location>
    <ligand>
        <name>ATP</name>
        <dbReference type="ChEBI" id="CHEBI:30616"/>
    </ligand>
</feature>
<dbReference type="SUPFAM" id="SSF56112">
    <property type="entry name" value="Protein kinase-like (PK-like)"/>
    <property type="match status" value="1"/>
</dbReference>
<evidence type="ECO:0000256" key="4">
    <source>
        <dbReference type="ARBA" id="ARBA00022741"/>
    </source>
</evidence>
<keyword evidence="5 11" id="KW-0418">Kinase</keyword>
<dbReference type="Proteomes" id="UP000087766">
    <property type="component" value="Unplaced"/>
</dbReference>
<dbReference type="GO" id="GO:0032968">
    <property type="term" value="P:positive regulation of transcription elongation by RNA polymerase II"/>
    <property type="evidence" value="ECO:0007669"/>
    <property type="project" value="TreeGrafter"/>
</dbReference>
<dbReference type="KEGG" id="vra:106753205"/>
<dbReference type="GO" id="GO:0000307">
    <property type="term" value="C:cyclin-dependent protein kinase holoenzyme complex"/>
    <property type="evidence" value="ECO:0007669"/>
    <property type="project" value="TreeGrafter"/>
</dbReference>
<evidence type="ECO:0000259" key="9">
    <source>
        <dbReference type="PROSITE" id="PS50011"/>
    </source>
</evidence>
<dbReference type="GO" id="GO:0005524">
    <property type="term" value="F:ATP binding"/>
    <property type="evidence" value="ECO:0007669"/>
    <property type="project" value="UniProtKB-UniRule"/>
</dbReference>
<reference evidence="11" key="1">
    <citation type="submission" date="2025-08" db="UniProtKB">
        <authorList>
            <consortium name="RefSeq"/>
        </authorList>
    </citation>
    <scope>IDENTIFICATION</scope>
    <source>
        <tissue evidence="11">Leaf</tissue>
    </source>
</reference>
<dbReference type="PROSITE" id="PS00107">
    <property type="entry name" value="PROTEIN_KINASE_ATP"/>
    <property type="match status" value="1"/>
</dbReference>
<dbReference type="PANTHER" id="PTHR24056">
    <property type="entry name" value="CELL DIVISION PROTEIN KINASE"/>
    <property type="match status" value="1"/>
</dbReference>
<dbReference type="PROSITE" id="PS50011">
    <property type="entry name" value="PROTEIN_KINASE_DOM"/>
    <property type="match status" value="1"/>
</dbReference>
<evidence type="ECO:0000256" key="8">
    <source>
        <dbReference type="SAM" id="MobiDB-lite"/>
    </source>
</evidence>
<keyword evidence="3" id="KW-0808">Transferase</keyword>
<keyword evidence="10" id="KW-1185">Reference proteome</keyword>
<dbReference type="GO" id="GO:0005634">
    <property type="term" value="C:nucleus"/>
    <property type="evidence" value="ECO:0007669"/>
    <property type="project" value="TreeGrafter"/>
</dbReference>
<dbReference type="SMART" id="SM00220">
    <property type="entry name" value="S_TKc"/>
    <property type="match status" value="1"/>
</dbReference>
<dbReference type="FunFam" id="3.30.200.20:FF:000021">
    <property type="entry name" value="probable serine/threonine-protein kinase At1g54610"/>
    <property type="match status" value="1"/>
</dbReference>
<gene>
    <name evidence="11" type="primary">LOC106753205</name>
</gene>
<proteinExistence type="inferred from homology"/>
<keyword evidence="4 7" id="KW-0547">Nucleotide-binding</keyword>
<dbReference type="InterPro" id="IPR017441">
    <property type="entry name" value="Protein_kinase_ATP_BS"/>
</dbReference>
<keyword evidence="6 7" id="KW-0067">ATP-binding</keyword>
<dbReference type="InterPro" id="IPR011009">
    <property type="entry name" value="Kinase-like_dom_sf"/>
</dbReference>
<keyword evidence="2" id="KW-0723">Serine/threonine-protein kinase</keyword>
<feature type="domain" description="Protein kinase" evidence="9">
    <location>
        <begin position="94"/>
        <end position="378"/>
    </location>
</feature>
<dbReference type="CDD" id="cd07840">
    <property type="entry name" value="STKc_CDK9_like"/>
    <property type="match status" value="1"/>
</dbReference>
<organism evidence="10 11">
    <name type="scientific">Vigna radiata var. radiata</name>
    <name type="common">Mung bean</name>
    <name type="synonym">Phaseolus aureus</name>
    <dbReference type="NCBI Taxonomy" id="3916"/>
    <lineage>
        <taxon>Eukaryota</taxon>
        <taxon>Viridiplantae</taxon>
        <taxon>Streptophyta</taxon>
        <taxon>Embryophyta</taxon>
        <taxon>Tracheophyta</taxon>
        <taxon>Spermatophyta</taxon>
        <taxon>Magnoliopsida</taxon>
        <taxon>eudicotyledons</taxon>
        <taxon>Gunneridae</taxon>
        <taxon>Pentapetalae</taxon>
        <taxon>rosids</taxon>
        <taxon>fabids</taxon>
        <taxon>Fabales</taxon>
        <taxon>Fabaceae</taxon>
        <taxon>Papilionoideae</taxon>
        <taxon>50 kb inversion clade</taxon>
        <taxon>NPAAA clade</taxon>
        <taxon>indigoferoid/millettioid clade</taxon>
        <taxon>Phaseoleae</taxon>
        <taxon>Vigna</taxon>
    </lineage>
</organism>
<dbReference type="InterPro" id="IPR000719">
    <property type="entry name" value="Prot_kinase_dom"/>
</dbReference>
<dbReference type="GO" id="GO:0008353">
    <property type="term" value="F:RNA polymerase II CTD heptapeptide repeat kinase activity"/>
    <property type="evidence" value="ECO:0007669"/>
    <property type="project" value="TreeGrafter"/>
</dbReference>
<dbReference type="Gene3D" id="3.30.200.20">
    <property type="entry name" value="Phosphorylase Kinase, domain 1"/>
    <property type="match status" value="1"/>
</dbReference>
<dbReference type="Pfam" id="PF00069">
    <property type="entry name" value="Pkinase"/>
    <property type="match status" value="1"/>
</dbReference>
<evidence type="ECO:0000256" key="3">
    <source>
        <dbReference type="ARBA" id="ARBA00022679"/>
    </source>
</evidence>
<evidence type="ECO:0000256" key="2">
    <source>
        <dbReference type="ARBA" id="ARBA00022527"/>
    </source>
</evidence>
<dbReference type="AlphaFoldDB" id="A0A1S3T9P9"/>
<evidence type="ECO:0000256" key="1">
    <source>
        <dbReference type="ARBA" id="ARBA00006485"/>
    </source>
</evidence>
<dbReference type="RefSeq" id="XP_014490488.1">
    <property type="nucleotide sequence ID" value="XM_014635002.2"/>
</dbReference>
<accession>A0A1S3T9P9</accession>
<sequence length="558" mass="61923">MGCVLGTPARAGVQRRRGREQQEVATGEVNNAVRVRDKERNLHTGDFPGTLPALERRKPILDPCAVTHQGWPSWLVAVAGEAIGDWTPRRANTFEKLAKIGQGTYSNVYKARDLVTGKIVALKKVRFDNLEPESVKFMAREILVLRRLDHPNVVKLEGLVTSRMSCSLYLVFEYMEHDLAGLAAGQGVKFTEPQVKCFMKQLLSGLEHCHSRGVLHRDIKGSNLLIDNEGILRIADFGLATFFDPKIKQAMTSRVVTLWYRPPELLLGATLYGVGIDLWSAGCILAELLSGKPIMPGRTEVEQLHKIFKLCGSPSEEYWRKYKLPNATIFKPQQPYKSCISETFKDFRPSSLPLIETLLAIDPDDRGTASEALNSEFFTTEPYACEPSSLPKYPPSKELDVKLRDEEARRQKALSGKASTVDGVKRGRARERGRAVPAPEANAEIQTNLDRWRVVTHANAKSKSEKFPPPHQDGAVGYLQDAASNKGPVSLGVPDTSFSSGIFNSKPSGPVRSHAGAGHHRGRKAKKEESQMASSWKFIRPFKPSTVGLSMDLLFRSK</sequence>
<dbReference type="InterPro" id="IPR050108">
    <property type="entry name" value="CDK"/>
</dbReference>
<evidence type="ECO:0000256" key="7">
    <source>
        <dbReference type="PROSITE-ProRule" id="PRU10141"/>
    </source>
</evidence>
<dbReference type="PROSITE" id="PS00108">
    <property type="entry name" value="PROTEIN_KINASE_ST"/>
    <property type="match status" value="1"/>
</dbReference>